<evidence type="ECO:0000256" key="1">
    <source>
        <dbReference type="ARBA" id="ARBA00022737"/>
    </source>
</evidence>
<dbReference type="EMBL" id="AAGK01000001">
    <property type="protein sequence ID" value="EAN34422.1"/>
    <property type="molecule type" value="Genomic_DNA"/>
</dbReference>
<name>Q4N6I6_THEPA</name>
<proteinExistence type="predicted"/>
<evidence type="ECO:0000313" key="5">
    <source>
        <dbReference type="Proteomes" id="UP000001949"/>
    </source>
</evidence>
<feature type="repeat" description="TPR" evidence="3">
    <location>
        <begin position="64"/>
        <end position="97"/>
    </location>
</feature>
<protein>
    <submittedName>
        <fullName evidence="4">Uncharacterized protein</fullName>
    </submittedName>
</protein>
<dbReference type="Gene3D" id="1.25.40.1040">
    <property type="match status" value="2"/>
</dbReference>
<keyword evidence="5" id="KW-1185">Reference proteome</keyword>
<dbReference type="GO" id="GO:0005737">
    <property type="term" value="C:cytoplasm"/>
    <property type="evidence" value="ECO:0007669"/>
    <property type="project" value="TreeGrafter"/>
</dbReference>
<reference evidence="4 5" key="1">
    <citation type="journal article" date="2005" name="Science">
        <title>Genome sequence of Theileria parva, a bovine pathogen that transforms lymphocytes.</title>
        <authorList>
            <person name="Gardner M.J."/>
            <person name="Bishop R."/>
            <person name="Shah T."/>
            <person name="de Villiers E.P."/>
            <person name="Carlton J.M."/>
            <person name="Hall N."/>
            <person name="Ren Q."/>
            <person name="Paulsen I.T."/>
            <person name="Pain A."/>
            <person name="Berriman M."/>
            <person name="Wilson R.J.M."/>
            <person name="Sato S."/>
            <person name="Ralph S.A."/>
            <person name="Mann D.J."/>
            <person name="Xiong Z."/>
            <person name="Shallom S.J."/>
            <person name="Weidman J."/>
            <person name="Jiang L."/>
            <person name="Lynn J."/>
            <person name="Weaver B."/>
            <person name="Shoaibi A."/>
            <person name="Domingo A.R."/>
            <person name="Wasawo D."/>
            <person name="Crabtree J."/>
            <person name="Wortman J.R."/>
            <person name="Haas B."/>
            <person name="Angiuoli S.V."/>
            <person name="Creasy T.H."/>
            <person name="Lu C."/>
            <person name="Suh B."/>
            <person name="Silva J.C."/>
            <person name="Utterback T.R."/>
            <person name="Feldblyum T.V."/>
            <person name="Pertea M."/>
            <person name="Allen J."/>
            <person name="Nierman W.C."/>
            <person name="Taracha E.L.N."/>
            <person name="Salzberg S.L."/>
            <person name="White O.R."/>
            <person name="Fitzhugh H.A."/>
            <person name="Morzaria S."/>
            <person name="Venter J.C."/>
            <person name="Fraser C.M."/>
            <person name="Nene V."/>
        </authorList>
    </citation>
    <scope>NUCLEOTIDE SEQUENCE [LARGE SCALE GENOMIC DNA]</scope>
    <source>
        <strain evidence="4 5">Muguga</strain>
    </source>
</reference>
<dbReference type="Gene3D" id="1.25.40.1010">
    <property type="match status" value="1"/>
</dbReference>
<dbReference type="PANTHER" id="PTHR22767">
    <property type="entry name" value="N-TERMINAL ACETYLTRANSFERASE-RELATED"/>
    <property type="match status" value="1"/>
</dbReference>
<dbReference type="STRING" id="5875.Q4N6I6"/>
<dbReference type="Pfam" id="PF12569">
    <property type="entry name" value="NatA_aux_su"/>
    <property type="match status" value="1"/>
</dbReference>
<sequence>MMELYHNKSHKKAMKIAETLLSRHPNHGETLSVKALLMLCLEPTREDEIVEVAKRGLRNGINSYLCWYSLGVVYRHIKRYKDAVKCFVMAFKLDPHNDRLLREICCLEIELNDYSGFRKYASVQLKLKSKEYREWVIFAFSQHLCGNLAISCEILEEADKLFMGSYRVDDLELSESIMYRAMLYEHLGEFNKCTELLTTKSYQLKDKVTYLELLAKCYYFGNHPTEAHETYKKLIQMCPGNVRFVLLYFLTHPNVKIRALFHFSHCYTKPLRGSIYQEKLLTDAQIFTESEKLITESEKLTEGKKLTDAQKLTHGENPIEGKNLSESEKLNPISDDTPDETCVYMLSDEIFDLDGEYSSGGWMLESKLHHSFDRYVRRMNMCNNVTYRNSHTFPQFMYKVVKNLDLRSLPTPDKILSVDELIKVINCYLDPTPLANCVPYCKYRKFLKRDSYPLVFQLRQLSQYEELLLLEQLDAMNLKDRFVFAMLEFLFSSDEIFHARAEKYIKQSIRDGKVNILKSFTHALTFKKAYILLYLTHNLCKPVDTVNGEERISHNYQKVLVTLLLAQLYDYLGAYSTALQVVNEGFRITNTSPDLLCLRGKINRHLGDLRSSCEDYCVAGDLDRSDRQTSAKCAKAILRTNEFSLAQKKWKSFLTEDVCHRNDKDTPPEIPSFKFLLLQATLLYQLHQHYILDTIFKGNHKDSDVPVTPDNRMTQFDSVTAGDSVTETPCDRWLKESFGVYKNVLERHMEIYVNQLDFHNYCLNRLSYRVYYNFLKLRNQHCNQGYFIKALKGLIRTALELFHSTTTTGDDDNNNCVVYCVNKMRMVLCQRVFDAGLYHLFYELAEMRGMSVLFKLQCIMRCYYSARCDKYNPHLTQLIHHFLSHNTKFTHFEATLVNKMLRICSPNNFTRANHTVEITVENTVECSVVEDYVNNVLEYVLSERYEYKGVMALVFMGYNYREKSFLELLFLNANSLYEGINFRDFLKVKKLLSKAIYTCNNLNNQLFLKLQLEQLITLFPNQLLYPQSNL</sequence>
<organism evidence="4 5">
    <name type="scientific">Theileria parva</name>
    <name type="common">East coast fever infection agent</name>
    <dbReference type="NCBI Taxonomy" id="5875"/>
    <lineage>
        <taxon>Eukaryota</taxon>
        <taxon>Sar</taxon>
        <taxon>Alveolata</taxon>
        <taxon>Apicomplexa</taxon>
        <taxon>Aconoidasida</taxon>
        <taxon>Piroplasmida</taxon>
        <taxon>Theileriidae</taxon>
        <taxon>Theileria</taxon>
    </lineage>
</organism>
<evidence type="ECO:0000313" key="4">
    <source>
        <dbReference type="EMBL" id="EAN34422.1"/>
    </source>
</evidence>
<dbReference type="PROSITE" id="PS50005">
    <property type="entry name" value="TPR"/>
    <property type="match status" value="1"/>
</dbReference>
<dbReference type="SUPFAM" id="SSF48452">
    <property type="entry name" value="TPR-like"/>
    <property type="match status" value="2"/>
</dbReference>
<dbReference type="AlphaFoldDB" id="Q4N6I6"/>
<dbReference type="InterPro" id="IPR021183">
    <property type="entry name" value="NatA_aux_su"/>
</dbReference>
<evidence type="ECO:0000256" key="3">
    <source>
        <dbReference type="PROSITE-ProRule" id="PRU00339"/>
    </source>
</evidence>
<keyword evidence="1" id="KW-0677">Repeat</keyword>
<comment type="caution">
    <text evidence="4">The sequence shown here is derived from an EMBL/GenBank/DDBJ whole genome shotgun (WGS) entry which is preliminary data.</text>
</comment>
<dbReference type="OMA" id="EICCLEI"/>
<dbReference type="InterPro" id="IPR011990">
    <property type="entry name" value="TPR-like_helical_dom_sf"/>
</dbReference>
<dbReference type="GeneID" id="3502470"/>
<dbReference type="InterPro" id="IPR019734">
    <property type="entry name" value="TPR_rpt"/>
</dbReference>
<dbReference type="Pfam" id="PF00515">
    <property type="entry name" value="TPR_1"/>
    <property type="match status" value="1"/>
</dbReference>
<accession>Q4N6I6</accession>
<dbReference type="VEuPathDB" id="PiroplasmaDB:TpMuguga_01g01184"/>
<keyword evidence="2 3" id="KW-0802">TPR repeat</keyword>
<dbReference type="PANTHER" id="PTHR22767:SF2">
    <property type="entry name" value="N(ALPHA)-ACETYLTRANSFERASE 15_16, ISOFORM A"/>
    <property type="match status" value="1"/>
</dbReference>
<dbReference type="SMART" id="SM00028">
    <property type="entry name" value="TPR"/>
    <property type="match status" value="3"/>
</dbReference>
<dbReference type="eggNOG" id="KOG1156">
    <property type="taxonomic scope" value="Eukaryota"/>
</dbReference>
<dbReference type="Proteomes" id="UP000001949">
    <property type="component" value="Unassembled WGS sequence"/>
</dbReference>
<evidence type="ECO:0000256" key="2">
    <source>
        <dbReference type="ARBA" id="ARBA00022803"/>
    </source>
</evidence>
<gene>
    <name evidence="4" type="ordered locus">TP01_1184</name>
</gene>
<dbReference type="KEGG" id="tpv:TP01_1184"/>
<dbReference type="InParanoid" id="Q4N6I6"/>